<evidence type="ECO:0000313" key="2">
    <source>
        <dbReference type="Proteomes" id="UP001163046"/>
    </source>
</evidence>
<comment type="caution">
    <text evidence="1">The sequence shown here is derived from an EMBL/GenBank/DDBJ whole genome shotgun (WGS) entry which is preliminary data.</text>
</comment>
<dbReference type="Proteomes" id="UP001163046">
    <property type="component" value="Unassembled WGS sequence"/>
</dbReference>
<dbReference type="AlphaFoldDB" id="A0A9W9Z4B7"/>
<evidence type="ECO:0000313" key="1">
    <source>
        <dbReference type="EMBL" id="KAJ7374852.1"/>
    </source>
</evidence>
<gene>
    <name evidence="1" type="ORF">OS493_005205</name>
</gene>
<reference evidence="1" key="1">
    <citation type="submission" date="2023-01" db="EMBL/GenBank/DDBJ databases">
        <title>Genome assembly of the deep-sea coral Lophelia pertusa.</title>
        <authorList>
            <person name="Herrera S."/>
            <person name="Cordes E."/>
        </authorList>
    </citation>
    <scope>NUCLEOTIDE SEQUENCE</scope>
    <source>
        <strain evidence="1">USNM1676648</strain>
        <tissue evidence="1">Polyp</tissue>
    </source>
</reference>
<organism evidence="1 2">
    <name type="scientific">Desmophyllum pertusum</name>
    <dbReference type="NCBI Taxonomy" id="174260"/>
    <lineage>
        <taxon>Eukaryota</taxon>
        <taxon>Metazoa</taxon>
        <taxon>Cnidaria</taxon>
        <taxon>Anthozoa</taxon>
        <taxon>Hexacorallia</taxon>
        <taxon>Scleractinia</taxon>
        <taxon>Caryophylliina</taxon>
        <taxon>Caryophylliidae</taxon>
        <taxon>Desmophyllum</taxon>
    </lineage>
</organism>
<accession>A0A9W9Z4B7</accession>
<dbReference type="EMBL" id="MU826827">
    <property type="protein sequence ID" value="KAJ7374852.1"/>
    <property type="molecule type" value="Genomic_DNA"/>
</dbReference>
<sequence length="103" mass="11926">MKENEETGSVCGNIYRHRTVCIGIINLVKKKAQAIAWWNRRGKRTWQSQRRAIRALARIEGIDVPLIEPVYPGPLDLLCCGILLQLRCLLRLWSLLRLLLCLF</sequence>
<keyword evidence="2" id="KW-1185">Reference proteome</keyword>
<name>A0A9W9Z4B7_9CNID</name>
<proteinExistence type="predicted"/>
<protein>
    <submittedName>
        <fullName evidence="1">Uncharacterized protein</fullName>
    </submittedName>
</protein>